<name>A0A1I4UP86_9HYPH</name>
<proteinExistence type="predicted"/>
<organism evidence="2 3">
    <name type="scientific">Pleomorphomonas diazotrophica</name>
    <dbReference type="NCBI Taxonomy" id="1166257"/>
    <lineage>
        <taxon>Bacteria</taxon>
        <taxon>Pseudomonadati</taxon>
        <taxon>Pseudomonadota</taxon>
        <taxon>Alphaproteobacteria</taxon>
        <taxon>Hyphomicrobiales</taxon>
        <taxon>Pleomorphomonadaceae</taxon>
        <taxon>Pleomorphomonas</taxon>
    </lineage>
</organism>
<keyword evidence="1" id="KW-0812">Transmembrane</keyword>
<evidence type="ECO:0000313" key="2">
    <source>
        <dbReference type="EMBL" id="PKR88319.1"/>
    </source>
</evidence>
<sequence length="198" mass="21548">MTTVTGPATKLPAYCKWLGLYYLLVGVLMVLPTFLNVVHIQWLPSPAFASQIRVIALLVGLATSLSCLLMFKHIERIRKVGKDSQGFAAALLLCLFLAVCGYYSTITTVPMVAAVLSGEVIEMTFTVEKIWPFPVKYCGRAIELSYLSPHYGTLCGVAPEFMEQLHPGSEIVVSGRGTSWGLFANNARLADGNQTGMP</sequence>
<evidence type="ECO:0000313" key="3">
    <source>
        <dbReference type="Proteomes" id="UP000233491"/>
    </source>
</evidence>
<keyword evidence="3" id="KW-1185">Reference proteome</keyword>
<reference evidence="2 3" key="1">
    <citation type="submission" date="2017-12" db="EMBL/GenBank/DDBJ databases">
        <title>Anaerobic carbon monoxide metabolism by Pleomorphomonas carboxyditropha sp. nov., a new mesophilic hydrogenogenic carboxidotroph.</title>
        <authorList>
            <person name="Esquivel-Elizondo S."/>
            <person name="Krajmalnik-Brown R."/>
        </authorList>
    </citation>
    <scope>NUCLEOTIDE SEQUENCE [LARGE SCALE GENOMIC DNA]</scope>
    <source>
        <strain evidence="2 3">R5-392</strain>
    </source>
</reference>
<accession>A0A1I4UP86</accession>
<dbReference type="RefSeq" id="WP_101290162.1">
    <property type="nucleotide sequence ID" value="NZ_FOUQ01000008.1"/>
</dbReference>
<feature type="transmembrane region" description="Helical" evidence="1">
    <location>
        <begin position="54"/>
        <end position="74"/>
    </location>
</feature>
<gene>
    <name evidence="2" type="ORF">CXZ10_14960</name>
</gene>
<feature type="transmembrane region" description="Helical" evidence="1">
    <location>
        <begin position="20"/>
        <end position="42"/>
    </location>
</feature>
<evidence type="ECO:0000256" key="1">
    <source>
        <dbReference type="SAM" id="Phobius"/>
    </source>
</evidence>
<protein>
    <submittedName>
        <fullName evidence="2">Uncharacterized protein</fullName>
    </submittedName>
</protein>
<comment type="caution">
    <text evidence="2">The sequence shown here is derived from an EMBL/GenBank/DDBJ whole genome shotgun (WGS) entry which is preliminary data.</text>
</comment>
<keyword evidence="1" id="KW-0472">Membrane</keyword>
<keyword evidence="1" id="KW-1133">Transmembrane helix</keyword>
<dbReference type="Proteomes" id="UP000233491">
    <property type="component" value="Unassembled WGS sequence"/>
</dbReference>
<feature type="transmembrane region" description="Helical" evidence="1">
    <location>
        <begin position="86"/>
        <end position="104"/>
    </location>
</feature>
<dbReference type="EMBL" id="PJNW01000012">
    <property type="protein sequence ID" value="PKR88319.1"/>
    <property type="molecule type" value="Genomic_DNA"/>
</dbReference>
<dbReference type="AlphaFoldDB" id="A0A1I4UP86"/>
<dbReference type="OrthoDB" id="8402446at2"/>